<reference evidence="16" key="1">
    <citation type="submission" date="2018-12" db="EMBL/GenBank/DDBJ databases">
        <authorList>
            <person name="Yazar S."/>
        </authorList>
    </citation>
    <scope>NUCLEOTIDE SEQUENCE [LARGE SCALE GENOMIC DNA]</scope>
</reference>
<keyword evidence="4 12" id="KW-0158">Chromosome</keyword>
<organism evidence="15 16">
    <name type="scientific">Vombatus ursinus</name>
    <name type="common">Common wombat</name>
    <dbReference type="NCBI Taxonomy" id="29139"/>
    <lineage>
        <taxon>Eukaryota</taxon>
        <taxon>Metazoa</taxon>
        <taxon>Chordata</taxon>
        <taxon>Craniata</taxon>
        <taxon>Vertebrata</taxon>
        <taxon>Euteleostomi</taxon>
        <taxon>Mammalia</taxon>
        <taxon>Metatheria</taxon>
        <taxon>Diprotodontia</taxon>
        <taxon>Vombatidae</taxon>
        <taxon>Vombatus</taxon>
    </lineage>
</organism>
<dbReference type="RefSeq" id="XP_027721833.1">
    <property type="nucleotide sequence ID" value="XM_027866032.1"/>
</dbReference>
<comment type="function">
    <text evidence="10">Acts as a component of the essential kinetochore-associated NDC80 complex, which is required for chromosome segregation and spindle checkpoint activity. Required for kinetochore integrity and the organization of stable microtubule binding sites in the outer plate of the kinetochore. The NDC80 complex synergistically enhances the affinity of the SKA1 complex for microtubules and may allow the NDC80 complex to track depolymerizing microtubules.</text>
</comment>
<evidence type="ECO:0000256" key="7">
    <source>
        <dbReference type="ARBA" id="ARBA00023054"/>
    </source>
</evidence>
<evidence type="ECO:0000313" key="16">
    <source>
        <dbReference type="Proteomes" id="UP000314987"/>
    </source>
</evidence>
<dbReference type="InterPro" id="IPR045143">
    <property type="entry name" value="Spc25"/>
</dbReference>
<sequence>MMSHIKTEEELDIFNKSINDFWNRFRNTTLNEHYSQVLGLRDTYKDSNEALTERLSTKIKEEDRMVETFLEFRNKIHIQNKLIQEKQDNLSKLVDSIRDKEWEMEKLTKSIQDLKASLDKKKEIICTANKANKEKLKMLQKSYDLYKDHLGLEIRKIYGGKLQFIFRKIDPKDPEKPFTFSLCINEEGDYEISDSAPHLECLAEFQEKIRKTNKFSAFLANVRKAFIALACNECVNNV</sequence>
<dbReference type="CDD" id="cd23784">
    <property type="entry name" value="RWD_Spc25"/>
    <property type="match status" value="1"/>
</dbReference>
<dbReference type="Proteomes" id="UP000314987">
    <property type="component" value="Unassembled WGS sequence"/>
</dbReference>
<dbReference type="GeneID" id="114045865"/>
<dbReference type="PANTHER" id="PTHR14281:SF0">
    <property type="entry name" value="KINETOCHORE PROTEIN SPC25"/>
    <property type="match status" value="1"/>
</dbReference>
<evidence type="ECO:0000256" key="8">
    <source>
        <dbReference type="ARBA" id="ARBA00023306"/>
    </source>
</evidence>
<keyword evidence="7 13" id="KW-0175">Coiled coil</keyword>
<dbReference type="PANTHER" id="PTHR14281">
    <property type="entry name" value="KINETOCHORE PROTEIN SPC25-RELATED"/>
    <property type="match status" value="1"/>
</dbReference>
<evidence type="ECO:0000256" key="3">
    <source>
        <dbReference type="ARBA" id="ARBA00013692"/>
    </source>
</evidence>
<keyword evidence="9 12" id="KW-0137">Centromere</keyword>
<evidence type="ECO:0000256" key="5">
    <source>
        <dbReference type="ARBA" id="ARBA00022618"/>
    </source>
</evidence>
<keyword evidence="12" id="KW-0539">Nucleus</keyword>
<dbReference type="GO" id="GO:0007052">
    <property type="term" value="P:mitotic spindle organization"/>
    <property type="evidence" value="ECO:0007669"/>
    <property type="project" value="Ensembl"/>
</dbReference>
<comment type="subunit">
    <text evidence="11">Component of the NDC80 complex, which is composed of ndc80, cdca1, spbc24 and spbc25. The NDC80 complex interacts with mis12 and zwint.</text>
</comment>
<proteinExistence type="inferred from homology"/>
<comment type="subcellular location">
    <subcellularLocation>
        <location evidence="1">Chromosome</location>
        <location evidence="1">Centromere</location>
    </subcellularLocation>
    <subcellularLocation>
        <location evidence="12">Nucleus</location>
    </subcellularLocation>
    <subcellularLocation>
        <location evidence="12">Chromosome</location>
        <location evidence="12">Centromere</location>
        <location evidence="12">Kinetochore</location>
    </subcellularLocation>
</comment>
<dbReference type="GO" id="GO:0051301">
    <property type="term" value="P:cell division"/>
    <property type="evidence" value="ECO:0007669"/>
    <property type="project" value="UniProtKB-UniRule"/>
</dbReference>
<keyword evidence="12" id="KW-0995">Kinetochore</keyword>
<evidence type="ECO:0000256" key="12">
    <source>
        <dbReference type="RuleBase" id="RU367150"/>
    </source>
</evidence>
<evidence type="ECO:0000256" key="9">
    <source>
        <dbReference type="ARBA" id="ARBA00023328"/>
    </source>
</evidence>
<dbReference type="GO" id="GO:0031262">
    <property type="term" value="C:Ndc80 complex"/>
    <property type="evidence" value="ECO:0007669"/>
    <property type="project" value="Ensembl"/>
</dbReference>
<gene>
    <name evidence="15" type="primary">SPC25</name>
</gene>
<keyword evidence="16" id="KW-1185">Reference proteome</keyword>
<protein>
    <recommendedName>
        <fullName evidence="3 12">Kinetochore protein SPC25</fullName>
    </recommendedName>
</protein>
<evidence type="ECO:0000256" key="11">
    <source>
        <dbReference type="ARBA" id="ARBA00065771"/>
    </source>
</evidence>
<dbReference type="InterPro" id="IPR013255">
    <property type="entry name" value="Spc25_C"/>
</dbReference>
<evidence type="ECO:0000256" key="1">
    <source>
        <dbReference type="ARBA" id="ARBA00004584"/>
    </source>
</evidence>
<dbReference type="FunFam" id="3.30.457.50:FF:000001">
    <property type="entry name" value="Probable kinetochore protein spc25"/>
    <property type="match status" value="1"/>
</dbReference>
<evidence type="ECO:0000256" key="13">
    <source>
        <dbReference type="SAM" id="Coils"/>
    </source>
</evidence>
<evidence type="ECO:0000256" key="10">
    <source>
        <dbReference type="ARBA" id="ARBA00045419"/>
    </source>
</evidence>
<comment type="similarity">
    <text evidence="2 12">Belongs to the SPC25 family.</text>
</comment>
<keyword evidence="6 12" id="KW-0498">Mitosis</keyword>
<evidence type="ECO:0000313" key="15">
    <source>
        <dbReference type="Ensembl" id="ENSVURP00010026780.1"/>
    </source>
</evidence>
<dbReference type="Gene3D" id="3.30.457.50">
    <property type="entry name" value="Chromosome segregation protein Spc25"/>
    <property type="match status" value="1"/>
</dbReference>
<keyword evidence="8 12" id="KW-0131">Cell cycle</keyword>
<reference evidence="15" key="2">
    <citation type="submission" date="2025-08" db="UniProtKB">
        <authorList>
            <consortium name="Ensembl"/>
        </authorList>
    </citation>
    <scope>IDENTIFICATION</scope>
</reference>
<reference evidence="15" key="3">
    <citation type="submission" date="2025-09" db="UniProtKB">
        <authorList>
            <consortium name="Ensembl"/>
        </authorList>
    </citation>
    <scope>IDENTIFICATION</scope>
</reference>
<dbReference type="GeneTree" id="ENSGT00390000002220"/>
<dbReference type="GO" id="GO:0008608">
    <property type="term" value="P:attachment of spindle microtubules to kinetochore"/>
    <property type="evidence" value="ECO:0007669"/>
    <property type="project" value="Ensembl"/>
</dbReference>
<evidence type="ECO:0000256" key="4">
    <source>
        <dbReference type="ARBA" id="ARBA00022454"/>
    </source>
</evidence>
<name>A0A4X2LZD2_VOMUR</name>
<dbReference type="OMA" id="KNINEFW"/>
<keyword evidence="5 12" id="KW-0132">Cell division</keyword>
<evidence type="ECO:0000256" key="6">
    <source>
        <dbReference type="ARBA" id="ARBA00022776"/>
    </source>
</evidence>
<feature type="coiled-coil region" evidence="13">
    <location>
        <begin position="97"/>
        <end position="124"/>
    </location>
</feature>
<evidence type="ECO:0000256" key="2">
    <source>
        <dbReference type="ARBA" id="ARBA00006379"/>
    </source>
</evidence>
<feature type="domain" description="Chromosome segregation protein Spc25 C-terminal" evidence="14">
    <location>
        <begin position="159"/>
        <end position="226"/>
    </location>
</feature>
<dbReference type="Ensembl" id="ENSVURT00010030508.1">
    <property type="protein sequence ID" value="ENSVURP00010026780.1"/>
    <property type="gene ID" value="ENSVURG00010020512.1"/>
</dbReference>
<dbReference type="Pfam" id="PF08234">
    <property type="entry name" value="Spindle_Spc25"/>
    <property type="match status" value="1"/>
</dbReference>
<dbReference type="GO" id="GO:0005829">
    <property type="term" value="C:cytosol"/>
    <property type="evidence" value="ECO:0007669"/>
    <property type="project" value="Ensembl"/>
</dbReference>
<dbReference type="STRING" id="29139.ENSVURP00010026780"/>
<dbReference type="GO" id="GO:0005634">
    <property type="term" value="C:nucleus"/>
    <property type="evidence" value="ECO:0007669"/>
    <property type="project" value="UniProtKB-SubCell"/>
</dbReference>
<accession>A0A4X2LZD2</accession>
<dbReference type="CTD" id="57405"/>
<dbReference type="AlphaFoldDB" id="A0A4X2LZD2"/>
<dbReference type="OrthoDB" id="6353017at2759"/>
<evidence type="ECO:0000259" key="14">
    <source>
        <dbReference type="Pfam" id="PF08234"/>
    </source>
</evidence>